<dbReference type="GO" id="GO:0017108">
    <property type="term" value="F:5'-flap endonuclease activity"/>
    <property type="evidence" value="ECO:0007669"/>
    <property type="project" value="TreeGrafter"/>
</dbReference>
<dbReference type="CDD" id="cd09870">
    <property type="entry name" value="PIN_YEN1"/>
    <property type="match status" value="1"/>
</dbReference>
<comment type="caution">
    <text evidence="3">The sequence shown here is derived from an EMBL/GenBank/DDBJ whole genome shotgun (WGS) entry which is preliminary data.</text>
</comment>
<evidence type="ECO:0000313" key="3">
    <source>
        <dbReference type="EMBL" id="ROW05620.1"/>
    </source>
</evidence>
<dbReference type="EMBL" id="LJZO01000001">
    <property type="protein sequence ID" value="ROW05620.1"/>
    <property type="molecule type" value="Genomic_DNA"/>
</dbReference>
<dbReference type="Proteomes" id="UP000284375">
    <property type="component" value="Unassembled WGS sequence"/>
</dbReference>
<name>A0A423WQE3_CYTCH</name>
<dbReference type="STRING" id="252740.A0A423WQE3"/>
<feature type="compositionally biased region" description="Polar residues" evidence="1">
    <location>
        <begin position="624"/>
        <end position="637"/>
    </location>
</feature>
<dbReference type="Gene3D" id="3.40.50.1010">
    <property type="entry name" value="5'-nuclease"/>
    <property type="match status" value="2"/>
</dbReference>
<gene>
    <name evidence="3" type="ORF">VSDG_00129</name>
</gene>
<dbReference type="SUPFAM" id="SSF88723">
    <property type="entry name" value="PIN domain-like"/>
    <property type="match status" value="1"/>
</dbReference>
<dbReference type="PANTHER" id="PTHR11081:SF62">
    <property type="entry name" value="XPG-I DOMAIN-CONTAINING PROTEIN"/>
    <property type="match status" value="1"/>
</dbReference>
<dbReference type="InterPro" id="IPR006084">
    <property type="entry name" value="XPG/Rad2"/>
</dbReference>
<dbReference type="GO" id="GO:0006281">
    <property type="term" value="P:DNA repair"/>
    <property type="evidence" value="ECO:0007669"/>
    <property type="project" value="UniProtKB-ARBA"/>
</dbReference>
<keyword evidence="4" id="KW-1185">Reference proteome</keyword>
<sequence>MGITSFWPTFFEEGEDEKIVNLFELASNHVRDTGRPYRIAVDTPYWMFKNLSEEKAQAIRATSQRASNPNDKAILYRMMRFAIHGIQVVLVFDGNRKPHKRGKKGCAEASKIRPLLKETAEKLGIPWWQAPAEAEAECARMQQLGIVDAVFSEDSDTFMFKGETLIRFHLEENHKKSNTHVLIYRMSDIKHKLPGTEWKNLVLFAAVVGGDYAMKGLPGCGPKVALDAARHGFGVSLVDAFNNKRLNEWRQDIGEFLERRGTSITIPRDYPNVNALKECIEPRVSDEQKLRSGITWEAPVDQRALRILITTRFNFSVQEYIQWVCRMLLVRRLLSGWRGVDADGLELVDRQLLKESGYIAMSKVSYILTKITDRHLLETWPEKVTIQASRKKPYIYEERVECGIPDNIIKLALPQFLERQPIMSRRSRVATSERATSPKGAKEPGTKRKPDRPRKDATNGIEKVIPQEGAQAPGQKRRPSRPSKDGGPNIDSHHPTKKPKTGHNNSLETSTSQQVPGPFFEESASEDFPGLSDTGSKVFKTASKATKKADLVDLCSSDYLDGLDDDALNDLFESRVCSPLPGITQDAPKGQQTVPQRRPLSVLGLDASGMTATQREHGRADVATGQTRSQGIDLTED</sequence>
<evidence type="ECO:0000313" key="4">
    <source>
        <dbReference type="Proteomes" id="UP000284375"/>
    </source>
</evidence>
<dbReference type="PANTHER" id="PTHR11081">
    <property type="entry name" value="FLAP ENDONUCLEASE FAMILY MEMBER"/>
    <property type="match status" value="1"/>
</dbReference>
<reference evidence="3 4" key="1">
    <citation type="submission" date="2015-09" db="EMBL/GenBank/DDBJ databases">
        <title>Host preference determinants of Valsa canker pathogens revealed by comparative genomics.</title>
        <authorList>
            <person name="Yin Z."/>
            <person name="Huang L."/>
        </authorList>
    </citation>
    <scope>NUCLEOTIDE SEQUENCE [LARGE SCALE GENOMIC DNA]</scope>
    <source>
        <strain evidence="3 4">YSFL</strain>
    </source>
</reference>
<feature type="compositionally biased region" description="Basic and acidic residues" evidence="1">
    <location>
        <begin position="440"/>
        <end position="457"/>
    </location>
</feature>
<feature type="region of interest" description="Disordered" evidence="1">
    <location>
        <begin position="609"/>
        <end position="637"/>
    </location>
</feature>
<organism evidence="3 4">
    <name type="scientific">Cytospora chrysosperma</name>
    <name type="common">Cytospora canker fungus</name>
    <name type="synonym">Sphaeria chrysosperma</name>
    <dbReference type="NCBI Taxonomy" id="252740"/>
    <lineage>
        <taxon>Eukaryota</taxon>
        <taxon>Fungi</taxon>
        <taxon>Dikarya</taxon>
        <taxon>Ascomycota</taxon>
        <taxon>Pezizomycotina</taxon>
        <taxon>Sordariomycetes</taxon>
        <taxon>Sordariomycetidae</taxon>
        <taxon>Diaporthales</taxon>
        <taxon>Cytosporaceae</taxon>
        <taxon>Cytospora</taxon>
    </lineage>
</organism>
<dbReference type="InterPro" id="IPR036279">
    <property type="entry name" value="5-3_exonuclease_C_sf"/>
</dbReference>
<dbReference type="OrthoDB" id="2959108at2759"/>
<dbReference type="PRINTS" id="PR00853">
    <property type="entry name" value="XPGRADSUPER"/>
</dbReference>
<evidence type="ECO:0000256" key="1">
    <source>
        <dbReference type="SAM" id="MobiDB-lite"/>
    </source>
</evidence>
<proteinExistence type="predicted"/>
<evidence type="ECO:0000259" key="2">
    <source>
        <dbReference type="SMART" id="SM00484"/>
    </source>
</evidence>
<dbReference type="SUPFAM" id="SSF47807">
    <property type="entry name" value="5' to 3' exonuclease, C-terminal subdomain"/>
    <property type="match status" value="1"/>
</dbReference>
<protein>
    <recommendedName>
        <fullName evidence="2">XPG-I domain-containing protein</fullName>
    </recommendedName>
</protein>
<dbReference type="InterPro" id="IPR006086">
    <property type="entry name" value="XPG-I_dom"/>
</dbReference>
<dbReference type="Pfam" id="PF00867">
    <property type="entry name" value="XPG_I"/>
    <property type="match status" value="1"/>
</dbReference>
<feature type="region of interest" description="Disordered" evidence="1">
    <location>
        <begin position="424"/>
        <end position="533"/>
    </location>
</feature>
<feature type="domain" description="XPG-I" evidence="2">
    <location>
        <begin position="121"/>
        <end position="195"/>
    </location>
</feature>
<dbReference type="InterPro" id="IPR029060">
    <property type="entry name" value="PIN-like_dom_sf"/>
</dbReference>
<dbReference type="SMART" id="SM00484">
    <property type="entry name" value="XPGI"/>
    <property type="match status" value="1"/>
</dbReference>
<accession>A0A423WQE3</accession>
<feature type="compositionally biased region" description="Polar residues" evidence="1">
    <location>
        <begin position="502"/>
        <end position="515"/>
    </location>
</feature>
<dbReference type="AlphaFoldDB" id="A0A423WQE3"/>